<dbReference type="Gene3D" id="2.40.30.170">
    <property type="match status" value="1"/>
</dbReference>
<dbReference type="InterPro" id="IPR058624">
    <property type="entry name" value="MdtA-like_HH"/>
</dbReference>
<evidence type="ECO:0000313" key="13">
    <source>
        <dbReference type="EMBL" id="BDU78085.1"/>
    </source>
</evidence>
<feature type="domain" description="Multidrug resistance protein MdtA-like barrel-sandwich hybrid" evidence="10">
    <location>
        <begin position="83"/>
        <end position="224"/>
    </location>
</feature>
<dbReference type="AlphaFoldDB" id="A0AA48GYQ7"/>
<dbReference type="SUPFAM" id="SSF111369">
    <property type="entry name" value="HlyD-like secretion proteins"/>
    <property type="match status" value="1"/>
</dbReference>
<dbReference type="Pfam" id="PF25876">
    <property type="entry name" value="HH_MFP_RND"/>
    <property type="match status" value="1"/>
</dbReference>
<dbReference type="Pfam" id="PF25917">
    <property type="entry name" value="BSH_RND"/>
    <property type="match status" value="1"/>
</dbReference>
<keyword evidence="6 8" id="KW-0472">Membrane</keyword>
<dbReference type="PANTHER" id="PTHR30469:SF12">
    <property type="entry name" value="MULTIDRUG RESISTANCE PROTEIN MDTA"/>
    <property type="match status" value="1"/>
</dbReference>
<evidence type="ECO:0000256" key="4">
    <source>
        <dbReference type="ARBA" id="ARBA00022475"/>
    </source>
</evidence>
<evidence type="ECO:0000256" key="1">
    <source>
        <dbReference type="ARBA" id="ARBA00004236"/>
    </source>
</evidence>
<evidence type="ECO:0000256" key="2">
    <source>
        <dbReference type="ARBA" id="ARBA00009477"/>
    </source>
</evidence>
<dbReference type="GO" id="GO:1990281">
    <property type="term" value="C:efflux pump complex"/>
    <property type="evidence" value="ECO:0007669"/>
    <property type="project" value="TreeGrafter"/>
</dbReference>
<dbReference type="GO" id="GO:0015562">
    <property type="term" value="F:efflux transmembrane transporter activity"/>
    <property type="evidence" value="ECO:0007669"/>
    <property type="project" value="TreeGrafter"/>
</dbReference>
<dbReference type="KEGG" id="msea:METESE_30430"/>
<keyword evidence="8" id="KW-1133">Transmembrane helix</keyword>
<proteinExistence type="inferred from homology"/>
<evidence type="ECO:0000259" key="11">
    <source>
        <dbReference type="Pfam" id="PF25944"/>
    </source>
</evidence>
<keyword evidence="5" id="KW-0997">Cell inner membrane</keyword>
<comment type="similarity">
    <text evidence="2">Belongs to the membrane fusion protein (MFP) (TC 8.A.1) family.</text>
</comment>
<keyword evidence="4" id="KW-1003">Cell membrane</keyword>
<evidence type="ECO:0000256" key="8">
    <source>
        <dbReference type="SAM" id="Phobius"/>
    </source>
</evidence>
<dbReference type="InterPro" id="IPR006143">
    <property type="entry name" value="RND_pump_MFP"/>
</dbReference>
<feature type="region of interest" description="Disordered" evidence="7">
    <location>
        <begin position="379"/>
        <end position="401"/>
    </location>
</feature>
<accession>A0AA48GYQ7</accession>
<comment type="subcellular location">
    <subcellularLocation>
        <location evidence="1">Cell membrane</location>
    </subcellularLocation>
</comment>
<name>A0AA48GYQ7_9BACT</name>
<keyword evidence="14" id="KW-1185">Reference proteome</keyword>
<dbReference type="Gene3D" id="2.40.420.20">
    <property type="match status" value="1"/>
</dbReference>
<dbReference type="Pfam" id="PF25944">
    <property type="entry name" value="Beta-barrel_RND"/>
    <property type="match status" value="1"/>
</dbReference>
<dbReference type="Gene3D" id="1.10.287.470">
    <property type="entry name" value="Helix hairpin bin"/>
    <property type="match status" value="1"/>
</dbReference>
<evidence type="ECO:0000256" key="3">
    <source>
        <dbReference type="ARBA" id="ARBA00022448"/>
    </source>
</evidence>
<feature type="domain" description="Multidrug resistance protein MdtA-like alpha-helical hairpin" evidence="9">
    <location>
        <begin position="122"/>
        <end position="191"/>
    </location>
</feature>
<feature type="domain" description="Multidrug resistance protein MdtA-like beta-barrel" evidence="11">
    <location>
        <begin position="228"/>
        <end position="312"/>
    </location>
</feature>
<dbReference type="NCBIfam" id="TIGR01730">
    <property type="entry name" value="RND_mfp"/>
    <property type="match status" value="1"/>
</dbReference>
<evidence type="ECO:0000259" key="10">
    <source>
        <dbReference type="Pfam" id="PF25917"/>
    </source>
</evidence>
<evidence type="ECO:0000259" key="12">
    <source>
        <dbReference type="Pfam" id="PF25967"/>
    </source>
</evidence>
<evidence type="ECO:0000256" key="6">
    <source>
        <dbReference type="ARBA" id="ARBA00023136"/>
    </source>
</evidence>
<dbReference type="Gene3D" id="2.40.50.100">
    <property type="match status" value="1"/>
</dbReference>
<dbReference type="RefSeq" id="WP_316410548.1">
    <property type="nucleotide sequence ID" value="NZ_AP027081.1"/>
</dbReference>
<keyword evidence="8" id="KW-0812">Transmembrane</keyword>
<evidence type="ECO:0000313" key="14">
    <source>
        <dbReference type="Proteomes" id="UP001228113"/>
    </source>
</evidence>
<sequence>MDANDTTYQPAAVPAAASRPWWVWAIGAAVAAGVLIAIVRLGFGGKKPAPPPRAVPVSTATVKTGAMPVNLSGLGTVVPTDNVVIKTRVDGQIMKIFFREGQMVKAGELLAQIDPRPFQVALLQAEGQMAKDQAALKNARMDLARVRTLFNQKIVSQQQLDTQTALVDQYEAAVKSDLGSVESARLNLTYSRITSPVAGKVGLKLVDTGNVVRASDTTGLVTVTPVSPINVVFTVPADAIQSVLKSSGGGKMPAVAVFDRDMDTRLAEGRLLAVDNQVDSATGTVRLKAQFDNGAGTLFPNQFVNARLLVDTLKDALMVPAAALQRSPAGTYVYVVKPDSTVDMRVVEPLFTEGDVTALKKGVAPGEKVVISGLDKLRPGSKVAEDVPGPKPAAGERKAAP</sequence>
<keyword evidence="3" id="KW-0813">Transport</keyword>
<gene>
    <name evidence="13" type="ORF">METESE_30430</name>
</gene>
<dbReference type="PANTHER" id="PTHR30469">
    <property type="entry name" value="MULTIDRUG RESISTANCE PROTEIN MDTA"/>
    <property type="match status" value="1"/>
</dbReference>
<reference evidence="13" key="1">
    <citation type="journal article" date="2023" name="Int. J. Syst. Evol. Microbiol.">
        <title>Mesoterricola silvestris gen. nov., sp. nov., Mesoterricola sediminis sp. nov., Geothrix oryzae sp. nov., Geothrix edaphica sp. nov., Geothrix rubra sp. nov., and Geothrix limicola sp. nov., six novel members of Acidobacteriota isolated from soils.</title>
        <authorList>
            <person name="Itoh H."/>
            <person name="Sugisawa Y."/>
            <person name="Mise K."/>
            <person name="Xu Z."/>
            <person name="Kuniyasu M."/>
            <person name="Ushijima N."/>
            <person name="Kawano K."/>
            <person name="Kobayashi E."/>
            <person name="Shiratori Y."/>
            <person name="Masuda Y."/>
            <person name="Senoo K."/>
        </authorList>
    </citation>
    <scope>NUCLEOTIDE SEQUENCE</scope>
    <source>
        <strain evidence="13">W786</strain>
    </source>
</reference>
<evidence type="ECO:0000256" key="7">
    <source>
        <dbReference type="SAM" id="MobiDB-lite"/>
    </source>
</evidence>
<protein>
    <submittedName>
        <fullName evidence="13">Transport system membrane protein</fullName>
    </submittedName>
</protein>
<feature type="domain" description="Multidrug resistance protein MdtA-like C-terminal permuted SH3" evidence="12">
    <location>
        <begin position="315"/>
        <end position="376"/>
    </location>
</feature>
<dbReference type="InterPro" id="IPR058625">
    <property type="entry name" value="MdtA-like_BSH"/>
</dbReference>
<dbReference type="InterPro" id="IPR058627">
    <property type="entry name" value="MdtA-like_C"/>
</dbReference>
<dbReference type="Pfam" id="PF25967">
    <property type="entry name" value="RND-MFP_C"/>
    <property type="match status" value="1"/>
</dbReference>
<feature type="transmembrane region" description="Helical" evidence="8">
    <location>
        <begin position="21"/>
        <end position="43"/>
    </location>
</feature>
<dbReference type="InterPro" id="IPR058626">
    <property type="entry name" value="MdtA-like_b-barrel"/>
</dbReference>
<evidence type="ECO:0000259" key="9">
    <source>
        <dbReference type="Pfam" id="PF25876"/>
    </source>
</evidence>
<dbReference type="Proteomes" id="UP001228113">
    <property type="component" value="Chromosome"/>
</dbReference>
<organism evidence="13 14">
    <name type="scientific">Mesoterricola sediminis</name>
    <dbReference type="NCBI Taxonomy" id="2927980"/>
    <lineage>
        <taxon>Bacteria</taxon>
        <taxon>Pseudomonadati</taxon>
        <taxon>Acidobacteriota</taxon>
        <taxon>Holophagae</taxon>
        <taxon>Holophagales</taxon>
        <taxon>Holophagaceae</taxon>
        <taxon>Mesoterricola</taxon>
    </lineage>
</organism>
<evidence type="ECO:0000256" key="5">
    <source>
        <dbReference type="ARBA" id="ARBA00022519"/>
    </source>
</evidence>
<dbReference type="NCBIfam" id="NF008589">
    <property type="entry name" value="PRK11556.1"/>
    <property type="match status" value="1"/>
</dbReference>
<dbReference type="EMBL" id="AP027081">
    <property type="protein sequence ID" value="BDU78085.1"/>
    <property type="molecule type" value="Genomic_DNA"/>
</dbReference>